<proteinExistence type="inferred from homology"/>
<dbReference type="OrthoDB" id="68056at2759"/>
<dbReference type="GO" id="GO:0004814">
    <property type="term" value="F:arginine-tRNA ligase activity"/>
    <property type="evidence" value="ECO:0007669"/>
    <property type="project" value="InterPro"/>
</dbReference>
<dbReference type="Pfam" id="PF00750">
    <property type="entry name" value="tRNA-synt_1d"/>
    <property type="match status" value="1"/>
</dbReference>
<dbReference type="GO" id="GO:0006420">
    <property type="term" value="P:arginyl-tRNA aminoacylation"/>
    <property type="evidence" value="ECO:0007669"/>
    <property type="project" value="InterPro"/>
</dbReference>
<dbReference type="AlphaFoldDB" id="R0KN26"/>
<protein>
    <recommendedName>
        <fullName evidence="5">Arginyl-tRNA synthetase</fullName>
    </recommendedName>
</protein>
<evidence type="ECO:0000313" key="9">
    <source>
        <dbReference type="Proteomes" id="UP000016927"/>
    </source>
</evidence>
<evidence type="ECO:0000256" key="6">
    <source>
        <dbReference type="RuleBase" id="RU363038"/>
    </source>
</evidence>
<dbReference type="InterPro" id="IPR036695">
    <property type="entry name" value="Arg-tRNA-synth_N_sf"/>
</dbReference>
<dbReference type="PRINTS" id="PR01038">
    <property type="entry name" value="TRNASYNTHARG"/>
</dbReference>
<gene>
    <name evidence="8" type="ORF">NBO_1078gi001</name>
</gene>
<keyword evidence="6" id="KW-0648">Protein biosynthesis</keyword>
<dbReference type="GO" id="GO:0005739">
    <property type="term" value="C:mitochondrion"/>
    <property type="evidence" value="ECO:0007669"/>
    <property type="project" value="TreeGrafter"/>
</dbReference>
<reference evidence="8 9" key="1">
    <citation type="journal article" date="2013" name="BMC Genomics">
        <title>Comparative genomics of parasitic silkworm microsporidia reveal an association between genome expansion and host adaptation.</title>
        <authorList>
            <person name="Pan G."/>
            <person name="Xu J."/>
            <person name="Li T."/>
            <person name="Xia Q."/>
            <person name="Liu S.L."/>
            <person name="Zhang G."/>
            <person name="Li S."/>
            <person name="Li C."/>
            <person name="Liu H."/>
            <person name="Yang L."/>
            <person name="Liu T."/>
            <person name="Zhang X."/>
            <person name="Wu Z."/>
            <person name="Fan W."/>
            <person name="Dang X."/>
            <person name="Xiang H."/>
            <person name="Tao M."/>
            <person name="Li Y."/>
            <person name="Hu J."/>
            <person name="Li Z."/>
            <person name="Lin L."/>
            <person name="Luo J."/>
            <person name="Geng L."/>
            <person name="Wang L."/>
            <person name="Long M."/>
            <person name="Wan Y."/>
            <person name="He N."/>
            <person name="Zhang Z."/>
            <person name="Lu C."/>
            <person name="Keeling P.J."/>
            <person name="Wang J."/>
            <person name="Xiang Z."/>
            <person name="Zhou Z."/>
        </authorList>
    </citation>
    <scope>NUCLEOTIDE SEQUENCE [LARGE SCALE GENOMIC DNA]</scope>
    <source>
        <strain evidence="9">CQ1 / CVCC 102059</strain>
    </source>
</reference>
<keyword evidence="1 6" id="KW-0436">Ligase</keyword>
<evidence type="ECO:0000259" key="7">
    <source>
        <dbReference type="Pfam" id="PF00750"/>
    </source>
</evidence>
<keyword evidence="3 6" id="KW-0067">ATP-binding</keyword>
<dbReference type="InterPro" id="IPR001412">
    <property type="entry name" value="aa-tRNA-synth_I_CS"/>
</dbReference>
<evidence type="ECO:0000256" key="1">
    <source>
        <dbReference type="ARBA" id="ARBA00022598"/>
    </source>
</evidence>
<organism evidence="8 9">
    <name type="scientific">Nosema bombycis (strain CQ1 / CVCC 102059)</name>
    <name type="common">Microsporidian parasite</name>
    <name type="synonym">Pebrine of silkworm</name>
    <dbReference type="NCBI Taxonomy" id="578461"/>
    <lineage>
        <taxon>Eukaryota</taxon>
        <taxon>Fungi</taxon>
        <taxon>Fungi incertae sedis</taxon>
        <taxon>Microsporidia</taxon>
        <taxon>Nosematidae</taxon>
        <taxon>Nosema</taxon>
    </lineage>
</organism>
<evidence type="ECO:0000256" key="3">
    <source>
        <dbReference type="ARBA" id="ARBA00022840"/>
    </source>
</evidence>
<accession>R0KN26</accession>
<keyword evidence="2 6" id="KW-0547">Nucleotide-binding</keyword>
<evidence type="ECO:0000256" key="5">
    <source>
        <dbReference type="ARBA" id="ARBA00033033"/>
    </source>
</evidence>
<feature type="domain" description="Arginyl-tRNA synthetase catalytic core" evidence="7">
    <location>
        <begin position="133"/>
        <end position="235"/>
    </location>
</feature>
<dbReference type="VEuPathDB" id="MicrosporidiaDB:NBO_1078gi001"/>
<dbReference type="PROSITE" id="PS00178">
    <property type="entry name" value="AA_TRNA_LIGASE_I"/>
    <property type="match status" value="1"/>
</dbReference>
<dbReference type="STRING" id="578461.R0KN26"/>
<dbReference type="GO" id="GO:0032543">
    <property type="term" value="P:mitochondrial translation"/>
    <property type="evidence" value="ECO:0007669"/>
    <property type="project" value="TreeGrafter"/>
</dbReference>
<evidence type="ECO:0000256" key="4">
    <source>
        <dbReference type="ARBA" id="ARBA00023146"/>
    </source>
</evidence>
<keyword evidence="9" id="KW-1185">Reference proteome</keyword>
<sequence length="264" mass="29990">MILDKIVDEIIEKIEKATKMDKKVLKRALEVSNMSNKPNCTLFLLRIRKDAKDFAENFYNEIVDANIEIIKDLTLKGLEPKDQSVTNKNIDLKSLSLSSKPTKDNGPSISFNINMKLYFANILKMISEKKEDFGSNKLGEGKTILIDFSSPNIAKIFHIGHFRTTVLGNFVKKLYLFCGYKTVGINYLGDWGKQFGLVLLGYKLHGSEEELENDPIKHLFDVYVKINKDVENDPTLDQCFPRGALGPQVGHFVILGGHFEFFFS</sequence>
<comment type="similarity">
    <text evidence="6">Belongs to the class-I aminoacyl-tRNA synthetase family.</text>
</comment>
<dbReference type="PANTHER" id="PTHR11956:SF11">
    <property type="entry name" value="ARGININE--TRNA LIGASE, MITOCHONDRIAL-RELATED"/>
    <property type="match status" value="1"/>
</dbReference>
<name>R0KN26_NOSB1</name>
<keyword evidence="4 6" id="KW-0030">Aminoacyl-tRNA synthetase</keyword>
<dbReference type="InterPro" id="IPR001278">
    <property type="entry name" value="Arg-tRNA-ligase"/>
</dbReference>
<dbReference type="InterPro" id="IPR035684">
    <property type="entry name" value="ArgRS_core"/>
</dbReference>
<dbReference type="EMBL" id="KB909985">
    <property type="protein sequence ID" value="EOB11542.1"/>
    <property type="molecule type" value="Genomic_DNA"/>
</dbReference>
<evidence type="ECO:0000256" key="2">
    <source>
        <dbReference type="ARBA" id="ARBA00022741"/>
    </source>
</evidence>
<dbReference type="InterPro" id="IPR014729">
    <property type="entry name" value="Rossmann-like_a/b/a_fold"/>
</dbReference>
<dbReference type="Proteomes" id="UP000016927">
    <property type="component" value="Unassembled WGS sequence"/>
</dbReference>
<dbReference type="GO" id="GO:0005524">
    <property type="term" value="F:ATP binding"/>
    <property type="evidence" value="ECO:0007669"/>
    <property type="project" value="UniProtKB-KW"/>
</dbReference>
<dbReference type="SUPFAM" id="SSF52374">
    <property type="entry name" value="Nucleotidylyl transferase"/>
    <property type="match status" value="1"/>
</dbReference>
<dbReference type="Gene3D" id="3.40.50.620">
    <property type="entry name" value="HUPs"/>
    <property type="match status" value="1"/>
</dbReference>
<dbReference type="Gene3D" id="3.30.1360.70">
    <property type="entry name" value="Arginyl tRNA synthetase N-terminal domain"/>
    <property type="match status" value="1"/>
</dbReference>
<dbReference type="HOGENOM" id="CLU_1054088_0_0_1"/>
<evidence type="ECO:0000313" key="8">
    <source>
        <dbReference type="EMBL" id="EOB11542.1"/>
    </source>
</evidence>
<dbReference type="PANTHER" id="PTHR11956">
    <property type="entry name" value="ARGINYL-TRNA SYNTHETASE"/>
    <property type="match status" value="1"/>
</dbReference>